<organism evidence="2 3">
    <name type="scientific">Ideonella lacteola</name>
    <dbReference type="NCBI Taxonomy" id="2984193"/>
    <lineage>
        <taxon>Bacteria</taxon>
        <taxon>Pseudomonadati</taxon>
        <taxon>Pseudomonadota</taxon>
        <taxon>Betaproteobacteria</taxon>
        <taxon>Burkholderiales</taxon>
        <taxon>Sphaerotilaceae</taxon>
        <taxon>Ideonella</taxon>
    </lineage>
</organism>
<keyword evidence="1" id="KW-0732">Signal</keyword>
<sequence length="222" mass="23127">MTAFTALAAGTPLACLAQAMPPPGLYQLDQTSTFRWTTPMGVMEKVEQVDGATGRVTVTDKSPSAPRPVVTVLPGDGPRRECQGPTASVVVGNCRAETQSGVDTVTASFTCDGRAQRVVWRKIGPTEWEKTLKSSPVPGGSPAGGLPPQVAQAMAPVIEKMEAAARTASPQEAAVLRQQIAAIQRGGGSATSNEPEVENLQRWTLISHQCKPAESPGSGGKP</sequence>
<proteinExistence type="predicted"/>
<dbReference type="RefSeq" id="WP_341429396.1">
    <property type="nucleotide sequence ID" value="NZ_JBBUTG010000044.1"/>
</dbReference>
<feature type="signal peptide" evidence="1">
    <location>
        <begin position="1"/>
        <end position="19"/>
    </location>
</feature>
<evidence type="ECO:0000313" key="3">
    <source>
        <dbReference type="Proteomes" id="UP001371218"/>
    </source>
</evidence>
<feature type="chain" id="PRO_5045452678" description="DUF922 domain-containing protein" evidence="1">
    <location>
        <begin position="20"/>
        <end position="222"/>
    </location>
</feature>
<evidence type="ECO:0008006" key="4">
    <source>
        <dbReference type="Google" id="ProtNLM"/>
    </source>
</evidence>
<reference evidence="2 3" key="1">
    <citation type="submission" date="2024-04" db="EMBL/GenBank/DDBJ databases">
        <title>Novel species of the genus Ideonella isolated from streams.</title>
        <authorList>
            <person name="Lu H."/>
        </authorList>
    </citation>
    <scope>NUCLEOTIDE SEQUENCE [LARGE SCALE GENOMIC DNA]</scope>
    <source>
        <strain evidence="2 3">DXS29W</strain>
    </source>
</reference>
<protein>
    <recommendedName>
        <fullName evidence="4">DUF922 domain-containing protein</fullName>
    </recommendedName>
</protein>
<comment type="caution">
    <text evidence="2">The sequence shown here is derived from an EMBL/GenBank/DDBJ whole genome shotgun (WGS) entry which is preliminary data.</text>
</comment>
<evidence type="ECO:0000256" key="1">
    <source>
        <dbReference type="SAM" id="SignalP"/>
    </source>
</evidence>
<gene>
    <name evidence="2" type="ORF">AACH06_29455</name>
</gene>
<dbReference type="Proteomes" id="UP001371218">
    <property type="component" value="Unassembled WGS sequence"/>
</dbReference>
<keyword evidence="3" id="KW-1185">Reference proteome</keyword>
<name>A0ABU9BY97_9BURK</name>
<dbReference type="EMBL" id="JBBUTG010000044">
    <property type="protein sequence ID" value="MEK8034962.1"/>
    <property type="molecule type" value="Genomic_DNA"/>
</dbReference>
<accession>A0ABU9BY97</accession>
<evidence type="ECO:0000313" key="2">
    <source>
        <dbReference type="EMBL" id="MEK8034962.1"/>
    </source>
</evidence>